<dbReference type="InterPro" id="IPR001647">
    <property type="entry name" value="HTH_TetR"/>
</dbReference>
<accession>A0A9X8JMM5</accession>
<dbReference type="Proteomes" id="UP001138460">
    <property type="component" value="Unassembled WGS sequence"/>
</dbReference>
<evidence type="ECO:0000259" key="3">
    <source>
        <dbReference type="PROSITE" id="PS50977"/>
    </source>
</evidence>
<reference evidence="4 5" key="1">
    <citation type="journal article" date="2018" name="Syst. Appl. Microbiol.">
        <title>Pectobacterium zantedeschiae sp. nov. a new species of a soft rot pathogen isolated from Calla lily (Zantedeschia spp.).</title>
        <authorList>
            <person name="Waleron M."/>
            <person name="Misztak A."/>
            <person name="Waleron M."/>
            <person name="Franczuk M."/>
            <person name="Jonca J."/>
            <person name="Wielgomas B."/>
            <person name="Mikicinski A."/>
            <person name="Popovic T."/>
            <person name="Waleron K."/>
        </authorList>
    </citation>
    <scope>NUCLEOTIDE SEQUENCE [LARGE SCALE GENOMIC DNA]</scope>
    <source>
        <strain evidence="4 5">9M</strain>
    </source>
</reference>
<name>A0A9X8JMM5_9GAMM</name>
<dbReference type="Pfam" id="PF00440">
    <property type="entry name" value="TetR_N"/>
    <property type="match status" value="1"/>
</dbReference>
<dbReference type="GO" id="GO:0003700">
    <property type="term" value="F:DNA-binding transcription factor activity"/>
    <property type="evidence" value="ECO:0007669"/>
    <property type="project" value="TreeGrafter"/>
</dbReference>
<dbReference type="GO" id="GO:0000976">
    <property type="term" value="F:transcription cis-regulatory region binding"/>
    <property type="evidence" value="ECO:0007669"/>
    <property type="project" value="TreeGrafter"/>
</dbReference>
<keyword evidence="1 2" id="KW-0238">DNA-binding</keyword>
<comment type="caution">
    <text evidence="4">The sequence shown here is derived from an EMBL/GenBank/DDBJ whole genome shotgun (WGS) entry which is preliminary data.</text>
</comment>
<evidence type="ECO:0000313" key="5">
    <source>
        <dbReference type="Proteomes" id="UP001138460"/>
    </source>
</evidence>
<dbReference type="InterPro" id="IPR009057">
    <property type="entry name" value="Homeodomain-like_sf"/>
</dbReference>
<gene>
    <name evidence="4" type="ORF">CLR69_11450</name>
</gene>
<dbReference type="OrthoDB" id="70491at2"/>
<dbReference type="Gene3D" id="1.10.357.10">
    <property type="entry name" value="Tetracycline Repressor, domain 2"/>
    <property type="match status" value="1"/>
</dbReference>
<evidence type="ECO:0000256" key="1">
    <source>
        <dbReference type="ARBA" id="ARBA00023125"/>
    </source>
</evidence>
<dbReference type="PANTHER" id="PTHR30055">
    <property type="entry name" value="HTH-TYPE TRANSCRIPTIONAL REGULATOR RUTR"/>
    <property type="match status" value="1"/>
</dbReference>
<dbReference type="InterPro" id="IPR050109">
    <property type="entry name" value="HTH-type_TetR-like_transc_reg"/>
</dbReference>
<feature type="DNA-binding region" description="H-T-H motif" evidence="2">
    <location>
        <begin position="36"/>
        <end position="55"/>
    </location>
</feature>
<dbReference type="PANTHER" id="PTHR30055:SF223">
    <property type="entry name" value="HTH-TYPE TRANSCRIPTIONAL REGULATOR UIDR"/>
    <property type="match status" value="1"/>
</dbReference>
<dbReference type="SUPFAM" id="SSF46689">
    <property type="entry name" value="Homeodomain-like"/>
    <property type="match status" value="1"/>
</dbReference>
<dbReference type="EMBL" id="NWTM01000001">
    <property type="protein sequence ID" value="RYC46266.1"/>
    <property type="molecule type" value="Genomic_DNA"/>
</dbReference>
<dbReference type="AlphaFoldDB" id="A0A9X8JMM5"/>
<sequence length="208" mass="23332">MSKPQARQRLSREERHIQLIQAAWQIIREEGTEALTLGHLAEQAGVTKPVVYDHFTNRSGLLAALYKEYDARQTAIMDDMIRKTEPVLEKLATVIATSYIDCVLLQGREMPNVMAALTGTPELEQIRQEYDAIFTEKCRDLFAPFCSAQPLHDAALRAMLGSAEGLSYAAVKGIITEQQAKDELFHVIISMVQRCSTNERHNASLQNS</sequence>
<feature type="domain" description="HTH tetR-type" evidence="3">
    <location>
        <begin position="13"/>
        <end position="73"/>
    </location>
</feature>
<dbReference type="PRINTS" id="PR00455">
    <property type="entry name" value="HTHTETR"/>
</dbReference>
<dbReference type="PROSITE" id="PS50977">
    <property type="entry name" value="HTH_TETR_2"/>
    <property type="match status" value="1"/>
</dbReference>
<evidence type="ECO:0000256" key="2">
    <source>
        <dbReference type="PROSITE-ProRule" id="PRU00335"/>
    </source>
</evidence>
<evidence type="ECO:0000313" key="4">
    <source>
        <dbReference type="EMBL" id="RYC46266.1"/>
    </source>
</evidence>
<dbReference type="RefSeq" id="WP_129712465.1">
    <property type="nucleotide sequence ID" value="NZ_JBEHFA010000003.1"/>
</dbReference>
<proteinExistence type="predicted"/>
<organism evidence="4 5">
    <name type="scientific">Pectobacterium zantedeschiae</name>
    <dbReference type="NCBI Taxonomy" id="2034769"/>
    <lineage>
        <taxon>Bacteria</taxon>
        <taxon>Pseudomonadati</taxon>
        <taxon>Pseudomonadota</taxon>
        <taxon>Gammaproteobacteria</taxon>
        <taxon>Enterobacterales</taxon>
        <taxon>Pectobacteriaceae</taxon>
        <taxon>Pectobacterium</taxon>
    </lineage>
</organism>
<keyword evidence="5" id="KW-1185">Reference proteome</keyword>
<protein>
    <submittedName>
        <fullName evidence="4">TetR/AcrR family transcriptional regulator</fullName>
    </submittedName>
</protein>